<dbReference type="Pfam" id="PF22920">
    <property type="entry name" value="UvrC_RNaseH"/>
    <property type="match status" value="1"/>
</dbReference>
<dbReference type="FunFam" id="3.40.1440.10:FF:000001">
    <property type="entry name" value="UvrABC system protein C"/>
    <property type="match status" value="1"/>
</dbReference>
<evidence type="ECO:0000256" key="2">
    <source>
        <dbReference type="ARBA" id="ARBA00022763"/>
    </source>
</evidence>
<dbReference type="Gene3D" id="3.40.1440.10">
    <property type="entry name" value="GIY-YIG endonuclease"/>
    <property type="match status" value="1"/>
</dbReference>
<dbReference type="Pfam" id="PF02151">
    <property type="entry name" value="UVR"/>
    <property type="match status" value="1"/>
</dbReference>
<keyword evidence="5 6" id="KW-0234">DNA repair</keyword>
<evidence type="ECO:0000256" key="4">
    <source>
        <dbReference type="ARBA" id="ARBA00022881"/>
    </source>
</evidence>
<dbReference type="Gene3D" id="1.10.150.20">
    <property type="entry name" value="5' to 3' exonuclease, C-terminal subdomain"/>
    <property type="match status" value="1"/>
</dbReference>
<gene>
    <name evidence="6" type="primary">uvrC</name>
    <name evidence="10" type="ORF">K668_02700</name>
</gene>
<dbReference type="InterPro" id="IPR001943">
    <property type="entry name" value="UVR_dom"/>
</dbReference>
<evidence type="ECO:0000259" key="8">
    <source>
        <dbReference type="PROSITE" id="PS50164"/>
    </source>
</evidence>
<keyword evidence="6" id="KW-0742">SOS response</keyword>
<dbReference type="CDD" id="cd10434">
    <property type="entry name" value="GIY-YIG_UvrC_Cho"/>
    <property type="match status" value="1"/>
</dbReference>
<dbReference type="GO" id="GO:0009381">
    <property type="term" value="F:excinuclease ABC activity"/>
    <property type="evidence" value="ECO:0007669"/>
    <property type="project" value="UniProtKB-UniRule"/>
</dbReference>
<keyword evidence="2 6" id="KW-0227">DNA damage</keyword>
<dbReference type="InterPro" id="IPR038476">
    <property type="entry name" value="UvrC_RNase_H_dom_sf"/>
</dbReference>
<dbReference type="GO" id="GO:0009380">
    <property type="term" value="C:excinuclease repair complex"/>
    <property type="evidence" value="ECO:0007669"/>
    <property type="project" value="InterPro"/>
</dbReference>
<organism evidence="10 11">
    <name type="scientific">Mycoplasmopsis bovis CQ-W70</name>
    <dbReference type="NCBI Taxonomy" id="1316930"/>
    <lineage>
        <taxon>Bacteria</taxon>
        <taxon>Bacillati</taxon>
        <taxon>Mycoplasmatota</taxon>
        <taxon>Mycoplasmoidales</taxon>
        <taxon>Metamycoplasmataceae</taxon>
        <taxon>Mycoplasmopsis</taxon>
    </lineage>
</organism>
<evidence type="ECO:0000256" key="3">
    <source>
        <dbReference type="ARBA" id="ARBA00022769"/>
    </source>
</evidence>
<dbReference type="SUPFAM" id="SSF82771">
    <property type="entry name" value="GIY-YIG endonuclease"/>
    <property type="match status" value="1"/>
</dbReference>
<dbReference type="RefSeq" id="WP_013456570.1">
    <property type="nucleotide sequence ID" value="NZ_CP005933.1"/>
</dbReference>
<dbReference type="PROSITE" id="PS50151">
    <property type="entry name" value="UVR"/>
    <property type="match status" value="1"/>
</dbReference>
<dbReference type="InterPro" id="IPR004791">
    <property type="entry name" value="UvrC"/>
</dbReference>
<feature type="domain" description="UVR" evidence="7">
    <location>
        <begin position="184"/>
        <end position="219"/>
    </location>
</feature>
<evidence type="ECO:0000259" key="9">
    <source>
        <dbReference type="PROSITE" id="PS50165"/>
    </source>
</evidence>
<dbReference type="SUPFAM" id="SSF46600">
    <property type="entry name" value="C-terminal UvrC-binding domain of UvrB"/>
    <property type="match status" value="1"/>
</dbReference>
<sequence length="571" mass="66463">MDKNEIILMLKNVSTSPGVYLWKDAKQNVLYVGKAKNLRKRMLQYFDGAINSYKTNKLVSLIYDFDVYICKTNKEALLLEKAMIDRYNPEFNILLLDDRKYPYLKVQLLKDSLLINLSRKVNAKDSKNTFYYGPFPSGYGAKPILKLLQHETLYENGLLIKNKDYNFWINQFNKIKEILSFKNNNYINELTNKMHQAANNMQFELALFLRDGLTYLKKLKESQIIELSQYKNIDVFAYKTDEKLIFATVLFYRYGILINKVNLTIPLGLSVDESLRVFFEQFYEDKILPDNLIVQEELLNFDLNLSSEYKFISPKIGTNKKVLDLAILNLNDYYEKEHLVIKNQLDKASNMLDSLNKYLNLPKLKNIVVFDNSNINNINPVGVAIVYTNGIKNKSLYRKFNLEALNERSADVEYIKQSISKFFSSNKNTKDYDLVIADGGIQQVNEAKKTLKTLNINIPVIGLVKNEFHKTKALIDLDMNEIHINDLELYNYLVQIQVEVDRFAKSHFRNRQKISSLEGKLRNIKGLGPNMEQNLLNHFKSYAKIYDASVEELSKIVPLNIAKSIKNKDYE</sequence>
<dbReference type="Pfam" id="PF08459">
    <property type="entry name" value="UvrC_RNaseH_dom"/>
    <property type="match status" value="1"/>
</dbReference>
<dbReference type="Gene3D" id="3.30.420.340">
    <property type="entry name" value="UvrC, RNAse H endonuclease domain"/>
    <property type="match status" value="1"/>
</dbReference>
<comment type="function">
    <text evidence="6">The UvrABC repair system catalyzes the recognition and processing of DNA lesions. UvrC both incises the 5' and 3' sides of the lesion. The N-terminal half is responsible for the 3' incision and the C-terminal half is responsible for the 5' incision.</text>
</comment>
<evidence type="ECO:0000256" key="6">
    <source>
        <dbReference type="HAMAP-Rule" id="MF_00203"/>
    </source>
</evidence>
<proteinExistence type="inferred from homology"/>
<dbReference type="Proteomes" id="UP000027182">
    <property type="component" value="Chromosome"/>
</dbReference>
<dbReference type="KEGG" id="mbq:K668_02700"/>
<comment type="subunit">
    <text evidence="6">Interacts with UvrB in an incision complex.</text>
</comment>
<keyword evidence="3 6" id="KW-0228">DNA excision</keyword>
<dbReference type="InterPro" id="IPR000305">
    <property type="entry name" value="GIY-YIG_endonuc"/>
</dbReference>
<feature type="domain" description="UvrC family homology region profile" evidence="9">
    <location>
        <begin position="235"/>
        <end position="451"/>
    </location>
</feature>
<dbReference type="PANTHER" id="PTHR30562">
    <property type="entry name" value="UVRC/OXIDOREDUCTASE"/>
    <property type="match status" value="1"/>
</dbReference>
<evidence type="ECO:0000256" key="1">
    <source>
        <dbReference type="ARBA" id="ARBA00022490"/>
    </source>
</evidence>
<dbReference type="PROSITE" id="PS50164">
    <property type="entry name" value="GIY_YIG"/>
    <property type="match status" value="1"/>
</dbReference>
<name>A0A059Y8V1_MYCBV</name>
<dbReference type="HAMAP" id="MF_00203">
    <property type="entry name" value="UvrC"/>
    <property type="match status" value="1"/>
</dbReference>
<evidence type="ECO:0000259" key="7">
    <source>
        <dbReference type="PROSITE" id="PS50151"/>
    </source>
</evidence>
<dbReference type="GeneID" id="31507669"/>
<dbReference type="InterPro" id="IPR010994">
    <property type="entry name" value="RuvA_2-like"/>
</dbReference>
<dbReference type="PATRIC" id="fig|1316930.3.peg.555"/>
<dbReference type="GO" id="GO:0003677">
    <property type="term" value="F:DNA binding"/>
    <property type="evidence" value="ECO:0007669"/>
    <property type="project" value="UniProtKB-UniRule"/>
</dbReference>
<dbReference type="PANTHER" id="PTHR30562:SF1">
    <property type="entry name" value="UVRABC SYSTEM PROTEIN C"/>
    <property type="match status" value="1"/>
</dbReference>
<keyword evidence="1 6" id="KW-0963">Cytoplasm</keyword>
<feature type="domain" description="GIY-YIG" evidence="8">
    <location>
        <begin position="15"/>
        <end position="93"/>
    </location>
</feature>
<protein>
    <recommendedName>
        <fullName evidence="6">UvrABC system protein C</fullName>
        <shortName evidence="6">Protein UvrC</shortName>
    </recommendedName>
    <alternativeName>
        <fullName evidence="6">Excinuclease ABC subunit C</fullName>
    </alternativeName>
</protein>
<dbReference type="GO" id="GO:0005737">
    <property type="term" value="C:cytoplasm"/>
    <property type="evidence" value="ECO:0007669"/>
    <property type="project" value="UniProtKB-SubCell"/>
</dbReference>
<evidence type="ECO:0000313" key="10">
    <source>
        <dbReference type="EMBL" id="AIA34116.1"/>
    </source>
</evidence>
<dbReference type="EMBL" id="CP005933">
    <property type="protein sequence ID" value="AIA34116.1"/>
    <property type="molecule type" value="Genomic_DNA"/>
</dbReference>
<dbReference type="InterPro" id="IPR050066">
    <property type="entry name" value="UvrABC_protein_C"/>
</dbReference>
<dbReference type="SMART" id="SM00465">
    <property type="entry name" value="GIYc"/>
    <property type="match status" value="1"/>
</dbReference>
<dbReference type="InterPro" id="IPR047296">
    <property type="entry name" value="GIY-YIG_UvrC_Cho"/>
</dbReference>
<accession>A0A059Y8V1</accession>
<dbReference type="Gene3D" id="4.10.860.10">
    <property type="entry name" value="UVR domain"/>
    <property type="match status" value="1"/>
</dbReference>
<dbReference type="GO" id="GO:0009432">
    <property type="term" value="P:SOS response"/>
    <property type="evidence" value="ECO:0007669"/>
    <property type="project" value="UniProtKB-UniRule"/>
</dbReference>
<reference evidence="10 11" key="1">
    <citation type="submission" date="2013-04" db="EMBL/GenBank/DDBJ databases">
        <authorList>
            <person name="Lin L."/>
            <person name="Zeng Z."/>
            <person name="Xie J."/>
            <person name="Luo L."/>
            <person name="Yang Z."/>
            <person name="Liang W."/>
            <person name="Lin H."/>
            <person name="Dong C."/>
            <person name="Sun Y."/>
        </authorList>
    </citation>
    <scope>NUCLEOTIDE SEQUENCE [LARGE SCALE GENOMIC DNA]</scope>
    <source>
        <strain evidence="10 11">CQ-W70</strain>
    </source>
</reference>
<dbReference type="Pfam" id="PF01541">
    <property type="entry name" value="GIY-YIG"/>
    <property type="match status" value="1"/>
</dbReference>
<dbReference type="SMR" id="A0A059Y8V1"/>
<dbReference type="GO" id="GO:0006289">
    <property type="term" value="P:nucleotide-excision repair"/>
    <property type="evidence" value="ECO:0007669"/>
    <property type="project" value="UniProtKB-UniRule"/>
</dbReference>
<keyword evidence="4 6" id="KW-0267">Excision nuclease</keyword>
<dbReference type="AlphaFoldDB" id="A0A059Y8V1"/>
<evidence type="ECO:0000256" key="5">
    <source>
        <dbReference type="ARBA" id="ARBA00023204"/>
    </source>
</evidence>
<dbReference type="InterPro" id="IPR035901">
    <property type="entry name" value="GIY-YIG_endonuc_sf"/>
</dbReference>
<dbReference type="HOGENOM" id="CLU_014841_3_2_14"/>
<dbReference type="Pfam" id="PF14520">
    <property type="entry name" value="HHH_5"/>
    <property type="match status" value="1"/>
</dbReference>
<dbReference type="PROSITE" id="PS50165">
    <property type="entry name" value="UVRC"/>
    <property type="match status" value="1"/>
</dbReference>
<evidence type="ECO:0000313" key="11">
    <source>
        <dbReference type="Proteomes" id="UP000027182"/>
    </source>
</evidence>
<dbReference type="InterPro" id="IPR036876">
    <property type="entry name" value="UVR_dom_sf"/>
</dbReference>
<comment type="subcellular location">
    <subcellularLocation>
        <location evidence="6">Cytoplasm</location>
    </subcellularLocation>
</comment>
<dbReference type="SUPFAM" id="SSF47781">
    <property type="entry name" value="RuvA domain 2-like"/>
    <property type="match status" value="1"/>
</dbReference>
<dbReference type="InterPro" id="IPR001162">
    <property type="entry name" value="UvrC_RNase_H_dom"/>
</dbReference>
<comment type="similarity">
    <text evidence="6">Belongs to the UvrC family.</text>
</comment>